<dbReference type="OrthoDB" id="9780520at2"/>
<dbReference type="InterPro" id="IPR020843">
    <property type="entry name" value="ER"/>
</dbReference>
<reference evidence="4 5" key="1">
    <citation type="submission" date="2020-03" db="EMBL/GenBank/DDBJ databases">
        <authorList>
            <consortium name="Genoscope - CEA"/>
            <person name="William W."/>
        </authorList>
    </citation>
    <scope>NUCLEOTIDE SEQUENCE [LARGE SCALE GENOMIC DNA]</scope>
    <source>
        <strain evidence="5">DSM 16959</strain>
    </source>
</reference>
<evidence type="ECO:0000313" key="4">
    <source>
        <dbReference type="EMBL" id="CAB1367757.1"/>
    </source>
</evidence>
<dbReference type="KEGG" id="doe:DENOEST_0592"/>
<dbReference type="PANTHER" id="PTHR48106">
    <property type="entry name" value="QUINONE OXIDOREDUCTASE PIG3-RELATED"/>
    <property type="match status" value="1"/>
</dbReference>
<feature type="domain" description="Enoyl reductase (ER)" evidence="3">
    <location>
        <begin position="10"/>
        <end position="323"/>
    </location>
</feature>
<evidence type="ECO:0000313" key="5">
    <source>
        <dbReference type="Proteomes" id="UP000515733"/>
    </source>
</evidence>
<dbReference type="InterPro" id="IPR036291">
    <property type="entry name" value="NAD(P)-bd_dom_sf"/>
</dbReference>
<dbReference type="PROSITE" id="PS01162">
    <property type="entry name" value="QOR_ZETA_CRYSTAL"/>
    <property type="match status" value="1"/>
</dbReference>
<dbReference type="NCBIfam" id="TIGR02824">
    <property type="entry name" value="quinone_pig3"/>
    <property type="match status" value="1"/>
</dbReference>
<dbReference type="CDD" id="cd05276">
    <property type="entry name" value="p53_inducible_oxidoreductase"/>
    <property type="match status" value="1"/>
</dbReference>
<dbReference type="InterPro" id="IPR011032">
    <property type="entry name" value="GroES-like_sf"/>
</dbReference>
<dbReference type="Gene3D" id="3.90.180.10">
    <property type="entry name" value="Medium-chain alcohol dehydrogenases, catalytic domain"/>
    <property type="match status" value="1"/>
</dbReference>
<dbReference type="PANTHER" id="PTHR48106:SF8">
    <property type="entry name" value="OS02G0805600 PROTEIN"/>
    <property type="match status" value="1"/>
</dbReference>
<keyword evidence="5" id="KW-1185">Reference proteome</keyword>
<evidence type="ECO:0000259" key="3">
    <source>
        <dbReference type="SMART" id="SM00829"/>
    </source>
</evidence>
<proteinExistence type="predicted"/>
<dbReference type="GO" id="GO:0070402">
    <property type="term" value="F:NADPH binding"/>
    <property type="evidence" value="ECO:0007669"/>
    <property type="project" value="TreeGrafter"/>
</dbReference>
<accession>A0A6S6XUR0</accession>
<dbReference type="GO" id="GO:0008270">
    <property type="term" value="F:zinc ion binding"/>
    <property type="evidence" value="ECO:0007669"/>
    <property type="project" value="InterPro"/>
</dbReference>
<dbReference type="Pfam" id="PF08240">
    <property type="entry name" value="ADH_N"/>
    <property type="match status" value="1"/>
</dbReference>
<dbReference type="Gene3D" id="3.40.50.720">
    <property type="entry name" value="NAD(P)-binding Rossmann-like Domain"/>
    <property type="match status" value="1"/>
</dbReference>
<sequence>MKHIHYDAPGGPEVMRMAEGPRPEPAAGEVLIEVHYAGVNRPDVVQRAGNYPPPPGSSPILGLEVAGTIAALGQGVTDWHIGDRVTALTPGGGYAEYCTAPAGQVLPIPNGLGMAEAAGLPENGFTVWHNLVDLGRLKAGERLLVHGGSGGIGLAAIQLGKLLGAEVFATAGSPEKLAVCREFGADWAIDYRQEDFVARVKEITAKSGVDVVLDMVGGPYLQKNLSLLRQDGRLVLIAFLQGSRTEFDFMNVMMRRLTITGSTMRPRSLAEKTAIRDALLQQVWPAVAAGKVRTRIHATFPLAKAAKAHRLMESSGHMGKILLQVRDA</sequence>
<name>A0A6S6XUR0_9PROT</name>
<dbReference type="InterPro" id="IPR013154">
    <property type="entry name" value="ADH-like_N"/>
</dbReference>
<dbReference type="AlphaFoldDB" id="A0A6S6XUR0"/>
<keyword evidence="2" id="KW-0560">Oxidoreductase</keyword>
<dbReference type="Proteomes" id="UP000515733">
    <property type="component" value="Chromosome"/>
</dbReference>
<dbReference type="Pfam" id="PF00107">
    <property type="entry name" value="ADH_zinc_N"/>
    <property type="match status" value="1"/>
</dbReference>
<organism evidence="4 5">
    <name type="scientific">Denitratisoma oestradiolicum</name>
    <dbReference type="NCBI Taxonomy" id="311182"/>
    <lineage>
        <taxon>Bacteria</taxon>
        <taxon>Pseudomonadati</taxon>
        <taxon>Pseudomonadota</taxon>
        <taxon>Betaproteobacteria</taxon>
        <taxon>Nitrosomonadales</taxon>
        <taxon>Sterolibacteriaceae</taxon>
        <taxon>Denitratisoma</taxon>
    </lineage>
</organism>
<dbReference type="InterPro" id="IPR014189">
    <property type="entry name" value="Quinone_OxRdtase_PIG3"/>
</dbReference>
<dbReference type="RefSeq" id="WP_145769897.1">
    <property type="nucleotide sequence ID" value="NZ_LR778301.1"/>
</dbReference>
<keyword evidence="1" id="KW-0521">NADP</keyword>
<dbReference type="InterPro" id="IPR002364">
    <property type="entry name" value="Quin_OxRdtase/zeta-crystal_CS"/>
</dbReference>
<evidence type="ECO:0000256" key="1">
    <source>
        <dbReference type="ARBA" id="ARBA00022857"/>
    </source>
</evidence>
<dbReference type="SUPFAM" id="SSF51735">
    <property type="entry name" value="NAD(P)-binding Rossmann-fold domains"/>
    <property type="match status" value="1"/>
</dbReference>
<dbReference type="EMBL" id="LR778301">
    <property type="protein sequence ID" value="CAB1367757.1"/>
    <property type="molecule type" value="Genomic_DNA"/>
</dbReference>
<protein>
    <submittedName>
        <fullName evidence="4">NAD(P)H-quinone oxidoreductase</fullName>
    </submittedName>
</protein>
<gene>
    <name evidence="4" type="ORF">DENOEST_0592</name>
</gene>
<dbReference type="GO" id="GO:0016651">
    <property type="term" value="F:oxidoreductase activity, acting on NAD(P)H"/>
    <property type="evidence" value="ECO:0007669"/>
    <property type="project" value="TreeGrafter"/>
</dbReference>
<dbReference type="SUPFAM" id="SSF50129">
    <property type="entry name" value="GroES-like"/>
    <property type="match status" value="1"/>
</dbReference>
<dbReference type="InterPro" id="IPR013149">
    <property type="entry name" value="ADH-like_C"/>
</dbReference>
<dbReference type="SMART" id="SM00829">
    <property type="entry name" value="PKS_ER"/>
    <property type="match status" value="1"/>
</dbReference>
<evidence type="ECO:0000256" key="2">
    <source>
        <dbReference type="ARBA" id="ARBA00023002"/>
    </source>
</evidence>